<feature type="compositionally biased region" description="Basic and acidic residues" evidence="1">
    <location>
        <begin position="386"/>
        <end position="402"/>
    </location>
</feature>
<comment type="caution">
    <text evidence="2">The sequence shown here is derived from an EMBL/GenBank/DDBJ whole genome shotgun (WGS) entry which is preliminary data.</text>
</comment>
<keyword evidence="3" id="KW-1185">Reference proteome</keyword>
<name>A0ABP0IMR4_9DINO</name>
<feature type="compositionally biased region" description="Low complexity" evidence="1">
    <location>
        <begin position="148"/>
        <end position="165"/>
    </location>
</feature>
<proteinExistence type="predicted"/>
<accession>A0ABP0IMR4</accession>
<protein>
    <submittedName>
        <fullName evidence="2">Uncharacterized protein</fullName>
    </submittedName>
</protein>
<reference evidence="2 3" key="1">
    <citation type="submission" date="2024-02" db="EMBL/GenBank/DDBJ databases">
        <authorList>
            <person name="Chen Y."/>
            <person name="Shah S."/>
            <person name="Dougan E. K."/>
            <person name="Thang M."/>
            <person name="Chan C."/>
        </authorList>
    </citation>
    <scope>NUCLEOTIDE SEQUENCE [LARGE SCALE GENOMIC DNA]</scope>
</reference>
<feature type="region of interest" description="Disordered" evidence="1">
    <location>
        <begin position="125"/>
        <end position="178"/>
    </location>
</feature>
<organism evidence="2 3">
    <name type="scientific">Durusdinium trenchii</name>
    <dbReference type="NCBI Taxonomy" id="1381693"/>
    <lineage>
        <taxon>Eukaryota</taxon>
        <taxon>Sar</taxon>
        <taxon>Alveolata</taxon>
        <taxon>Dinophyceae</taxon>
        <taxon>Suessiales</taxon>
        <taxon>Symbiodiniaceae</taxon>
        <taxon>Durusdinium</taxon>
    </lineage>
</organism>
<evidence type="ECO:0000313" key="2">
    <source>
        <dbReference type="EMBL" id="CAK9003861.1"/>
    </source>
</evidence>
<dbReference type="Proteomes" id="UP001642484">
    <property type="component" value="Unassembled WGS sequence"/>
</dbReference>
<evidence type="ECO:0000313" key="3">
    <source>
        <dbReference type="Proteomes" id="UP001642484"/>
    </source>
</evidence>
<dbReference type="EMBL" id="CAXAMN010003323">
    <property type="protein sequence ID" value="CAK9003861.1"/>
    <property type="molecule type" value="Genomic_DNA"/>
</dbReference>
<feature type="region of interest" description="Disordered" evidence="1">
    <location>
        <begin position="386"/>
        <end position="411"/>
    </location>
</feature>
<evidence type="ECO:0000256" key="1">
    <source>
        <dbReference type="SAM" id="MobiDB-lite"/>
    </source>
</evidence>
<gene>
    <name evidence="2" type="ORF">CCMP2556_LOCUS7448</name>
</gene>
<sequence length="411" mass="44771">MSGQGKLGRASTSCSQEDVNKLLRENCTSLGDGYKDTNFAMVVASYESFLLALLSKTPRVNKTLLQTAVLKTFEGTSVDEAKYFGRQLASALVECRSKKKSTTSGAKTHPAVKRVMDAMSKWDHLEPSSHQVAAPKRSFSQASLPVTEAAQSASSSKAEASSSSKVNPYELYGVSPPSKRRAMKSQVFAVDSSSQEGNASPVADMEVAPEHQNGDTAAVLLQFFDQEKGVMKRQLANGETLEAQCVPGDKGFLLYQFGNEEQCESDTPNLALHIVSKPMKRPASAALKKPAASLALDAVAEPEEPEAIAEPAASVSNEALAWYGHADLNALKQWGGEWNQQQLIEGSYKKQKNRGQKRQANQYWMDKMEKKGMVWCSTQWKYVPKGEEVTKQDEPADKKPKTVDLSGGLPP</sequence>